<evidence type="ECO:0008006" key="3">
    <source>
        <dbReference type="Google" id="ProtNLM"/>
    </source>
</evidence>
<reference evidence="2" key="1">
    <citation type="submission" date="2015-08" db="EMBL/GenBank/DDBJ databases">
        <title>Genome sequence of the strict anaerobe Clostridium homopropionicum LuHBu1 (DSM 5847T).</title>
        <authorList>
            <person name="Poehlein A."/>
            <person name="Beck M."/>
            <person name="Schiel-Bengelsdorf B."/>
            <person name="Bengelsdorf F.R."/>
            <person name="Daniel R."/>
            <person name="Duerre P."/>
        </authorList>
    </citation>
    <scope>NUCLEOTIDE SEQUENCE [LARGE SCALE GENOMIC DNA]</scope>
    <source>
        <strain evidence="2">DSM 5847</strain>
    </source>
</reference>
<dbReference type="EMBL" id="LHUR01000010">
    <property type="protein sequence ID" value="KOA21156.1"/>
    <property type="molecule type" value="Genomic_DNA"/>
</dbReference>
<dbReference type="PATRIC" id="fig|1121318.3.peg.289"/>
<dbReference type="AlphaFoldDB" id="A0A0L6ZDU8"/>
<comment type="caution">
    <text evidence="1">The sequence shown here is derived from an EMBL/GenBank/DDBJ whole genome shotgun (WGS) entry which is preliminary data.</text>
</comment>
<accession>A0A0L6ZDU8</accession>
<evidence type="ECO:0000313" key="2">
    <source>
        <dbReference type="Proteomes" id="UP000037043"/>
    </source>
</evidence>
<proteinExistence type="predicted"/>
<keyword evidence="2" id="KW-1185">Reference proteome</keyword>
<dbReference type="RefSeq" id="WP_052219892.1">
    <property type="nucleotide sequence ID" value="NZ_LHUR01000010.1"/>
</dbReference>
<protein>
    <recommendedName>
        <fullName evidence="3">Gamma-glutamylcyclotransferase</fullName>
    </recommendedName>
</protein>
<dbReference type="Proteomes" id="UP000037043">
    <property type="component" value="Unassembled WGS sequence"/>
</dbReference>
<sequence>MDRFFTQKTCDRCGESLKEGRIMSMYNEDCICLSCKEKERKRSDYKEAVEAEYEEVKRGNYNYKGIKGKTK</sequence>
<organism evidence="1 2">
    <name type="scientific">Clostridium homopropionicum DSM 5847</name>
    <dbReference type="NCBI Taxonomy" id="1121318"/>
    <lineage>
        <taxon>Bacteria</taxon>
        <taxon>Bacillati</taxon>
        <taxon>Bacillota</taxon>
        <taxon>Clostridia</taxon>
        <taxon>Eubacteriales</taxon>
        <taxon>Clostridiaceae</taxon>
        <taxon>Clostridium</taxon>
    </lineage>
</organism>
<name>A0A0L6ZDU8_9CLOT</name>
<dbReference type="STRING" id="36844.SAMN04488501_10727"/>
<gene>
    <name evidence="1" type="ORF">CLHOM_02860</name>
</gene>
<evidence type="ECO:0000313" key="1">
    <source>
        <dbReference type="EMBL" id="KOA21156.1"/>
    </source>
</evidence>